<evidence type="ECO:0000259" key="7">
    <source>
        <dbReference type="PROSITE" id="PS51012"/>
    </source>
</evidence>
<feature type="transmembrane region" description="Helical" evidence="6">
    <location>
        <begin position="194"/>
        <end position="213"/>
    </location>
</feature>
<dbReference type="InterPro" id="IPR047817">
    <property type="entry name" value="ABC2_TM_bact-type"/>
</dbReference>
<evidence type="ECO:0000256" key="1">
    <source>
        <dbReference type="ARBA" id="ARBA00004141"/>
    </source>
</evidence>
<feature type="transmembrane region" description="Helical" evidence="6">
    <location>
        <begin position="249"/>
        <end position="267"/>
    </location>
</feature>
<dbReference type="InterPro" id="IPR052522">
    <property type="entry name" value="ABC-2_transport_permease"/>
</dbReference>
<dbReference type="GO" id="GO:0043190">
    <property type="term" value="C:ATP-binding cassette (ABC) transporter complex"/>
    <property type="evidence" value="ECO:0007669"/>
    <property type="project" value="InterPro"/>
</dbReference>
<dbReference type="PIRSF" id="PIRSF006648">
    <property type="entry name" value="DrrB"/>
    <property type="match status" value="1"/>
</dbReference>
<feature type="domain" description="ABC transmembrane type-2" evidence="7">
    <location>
        <begin position="45"/>
        <end position="270"/>
    </location>
</feature>
<evidence type="ECO:0000256" key="3">
    <source>
        <dbReference type="ARBA" id="ARBA00022989"/>
    </source>
</evidence>
<dbReference type="Pfam" id="PF01061">
    <property type="entry name" value="ABC2_membrane"/>
    <property type="match status" value="1"/>
</dbReference>
<comment type="similarity">
    <text evidence="6">Belongs to the ABC-2 integral membrane protein family.</text>
</comment>
<dbReference type="GO" id="GO:0046677">
    <property type="term" value="P:response to antibiotic"/>
    <property type="evidence" value="ECO:0007669"/>
    <property type="project" value="UniProtKB-KW"/>
</dbReference>
<dbReference type="InterPro" id="IPR013525">
    <property type="entry name" value="ABC2_TM"/>
</dbReference>
<comment type="caution">
    <text evidence="8">The sequence shown here is derived from an EMBL/GenBank/DDBJ whole genome shotgun (WGS) entry which is preliminary data.</text>
</comment>
<evidence type="ECO:0000256" key="6">
    <source>
        <dbReference type="RuleBase" id="RU361157"/>
    </source>
</evidence>
<evidence type="ECO:0000256" key="5">
    <source>
        <dbReference type="ARBA" id="ARBA00023251"/>
    </source>
</evidence>
<sequence>MSTETISAAASAEATERSRRVPGGLVLSWRQFLYWYTFFYRTWRGTVLSAILGPVMYLTAMGVGIGTLITHGLPDGVTYLSFIAPGVLAAMAMQNGIFEGSFTVLGSVKWAGNYWAAVNTPQRPQDIMFGTAMQGLARTAGMSTVFFCAMVGFGTTHSPWSVLALPVALLTGAVFLFPMMAFSITLDSDQPLTVVFRFVMTPLFLFSGTFFPWQQLPEWMHPIAFITPLWHGVELCRELTLGTVTATSAAIHIGYLLVALAGGVALARRNFSRRLYLHR</sequence>
<gene>
    <name evidence="8" type="ORF">KDK95_03155</name>
</gene>
<dbReference type="InterPro" id="IPR000412">
    <property type="entry name" value="ABC_2_transport"/>
</dbReference>
<dbReference type="EMBL" id="JAGSOH010000004">
    <property type="protein sequence ID" value="MBR7825291.1"/>
    <property type="molecule type" value="Genomic_DNA"/>
</dbReference>
<keyword evidence="9" id="KW-1185">Reference proteome</keyword>
<name>A0A941E529_9ACTN</name>
<feature type="transmembrane region" description="Helical" evidence="6">
    <location>
        <begin position="76"/>
        <end position="93"/>
    </location>
</feature>
<proteinExistence type="inferred from homology"/>
<protein>
    <recommendedName>
        <fullName evidence="6">Transport permease protein</fullName>
    </recommendedName>
</protein>
<evidence type="ECO:0000313" key="8">
    <source>
        <dbReference type="EMBL" id="MBR7825291.1"/>
    </source>
</evidence>
<feature type="transmembrane region" description="Helical" evidence="6">
    <location>
        <begin position="135"/>
        <end position="154"/>
    </location>
</feature>
<dbReference type="RefSeq" id="WP_212516437.1">
    <property type="nucleotide sequence ID" value="NZ_JAGSOH010000004.1"/>
</dbReference>
<dbReference type="PANTHER" id="PTHR43332">
    <property type="entry name" value="INNER MEMBRANE TRANSPORT PERMEASE YADH-RELATED"/>
    <property type="match status" value="1"/>
</dbReference>
<evidence type="ECO:0000256" key="2">
    <source>
        <dbReference type="ARBA" id="ARBA00022692"/>
    </source>
</evidence>
<comment type="subcellular location">
    <subcellularLocation>
        <location evidence="6">Cell membrane</location>
        <topology evidence="6">Multi-pass membrane protein</topology>
    </subcellularLocation>
    <subcellularLocation>
        <location evidence="1">Membrane</location>
        <topology evidence="1">Multi-pass membrane protein</topology>
    </subcellularLocation>
</comment>
<keyword evidence="6" id="KW-0813">Transport</keyword>
<keyword evidence="6" id="KW-1003">Cell membrane</keyword>
<keyword evidence="2 6" id="KW-0812">Transmembrane</keyword>
<keyword evidence="4 6" id="KW-0472">Membrane</keyword>
<keyword evidence="5" id="KW-0046">Antibiotic resistance</keyword>
<evidence type="ECO:0000256" key="4">
    <source>
        <dbReference type="ARBA" id="ARBA00023136"/>
    </source>
</evidence>
<evidence type="ECO:0000313" key="9">
    <source>
        <dbReference type="Proteomes" id="UP000676325"/>
    </source>
</evidence>
<feature type="transmembrane region" description="Helical" evidence="6">
    <location>
        <begin position="160"/>
        <end position="182"/>
    </location>
</feature>
<accession>A0A941E529</accession>
<dbReference type="GO" id="GO:0140359">
    <property type="term" value="F:ABC-type transporter activity"/>
    <property type="evidence" value="ECO:0007669"/>
    <property type="project" value="InterPro"/>
</dbReference>
<organism evidence="8 9">
    <name type="scientific">Actinospica acidithermotolerans</name>
    <dbReference type="NCBI Taxonomy" id="2828514"/>
    <lineage>
        <taxon>Bacteria</taxon>
        <taxon>Bacillati</taxon>
        <taxon>Actinomycetota</taxon>
        <taxon>Actinomycetes</taxon>
        <taxon>Catenulisporales</taxon>
        <taxon>Actinospicaceae</taxon>
        <taxon>Actinospica</taxon>
    </lineage>
</organism>
<reference evidence="8" key="1">
    <citation type="submission" date="2021-04" db="EMBL/GenBank/DDBJ databases">
        <title>Genome based classification of Actinospica acidithermotolerans sp. nov., an actinobacterium isolated from an Indonesian hot spring.</title>
        <authorList>
            <person name="Kusuma A.B."/>
            <person name="Putra K.E."/>
            <person name="Nafisah S."/>
            <person name="Loh J."/>
            <person name="Nouioui I."/>
            <person name="Goodfellow M."/>
        </authorList>
    </citation>
    <scope>NUCLEOTIDE SEQUENCE</scope>
    <source>
        <strain evidence="8">MGRD01-02</strain>
    </source>
</reference>
<keyword evidence="3 6" id="KW-1133">Transmembrane helix</keyword>
<dbReference type="PROSITE" id="PS51012">
    <property type="entry name" value="ABC_TM2"/>
    <property type="match status" value="1"/>
</dbReference>
<dbReference type="PRINTS" id="PR00164">
    <property type="entry name" value="ABC2TRNSPORT"/>
</dbReference>
<dbReference type="Proteomes" id="UP000676325">
    <property type="component" value="Unassembled WGS sequence"/>
</dbReference>
<feature type="transmembrane region" description="Helical" evidence="6">
    <location>
        <begin position="47"/>
        <end position="70"/>
    </location>
</feature>
<dbReference type="AlphaFoldDB" id="A0A941E529"/>